<reference evidence="2" key="1">
    <citation type="submission" date="2025-08" db="UniProtKB">
        <authorList>
            <consortium name="RefSeq"/>
        </authorList>
    </citation>
    <scope>IDENTIFICATION</scope>
</reference>
<dbReference type="AlphaFoldDB" id="A0A6P8S461"/>
<dbReference type="RefSeq" id="XP_033812507.1">
    <property type="nucleotide sequence ID" value="XM_033956616.1"/>
</dbReference>
<organism evidence="1 2">
    <name type="scientific">Geotrypetes seraphini</name>
    <name type="common">Gaboon caecilian</name>
    <name type="synonym">Caecilia seraphini</name>
    <dbReference type="NCBI Taxonomy" id="260995"/>
    <lineage>
        <taxon>Eukaryota</taxon>
        <taxon>Metazoa</taxon>
        <taxon>Chordata</taxon>
        <taxon>Craniata</taxon>
        <taxon>Vertebrata</taxon>
        <taxon>Euteleostomi</taxon>
        <taxon>Amphibia</taxon>
        <taxon>Gymnophiona</taxon>
        <taxon>Geotrypetes</taxon>
    </lineage>
</organism>
<dbReference type="GeneID" id="117365788"/>
<dbReference type="GO" id="GO:0016301">
    <property type="term" value="F:kinase activity"/>
    <property type="evidence" value="ECO:0007669"/>
    <property type="project" value="UniProtKB-KW"/>
</dbReference>
<keyword evidence="2" id="KW-0418">Kinase</keyword>
<dbReference type="Proteomes" id="UP000515159">
    <property type="component" value="Chromosome 8"/>
</dbReference>
<keyword evidence="1" id="KW-1185">Reference proteome</keyword>
<evidence type="ECO:0000313" key="1">
    <source>
        <dbReference type="Proteomes" id="UP000515159"/>
    </source>
</evidence>
<keyword evidence="2" id="KW-0808">Transferase</keyword>
<accession>A0A6P8S461</accession>
<evidence type="ECO:0000313" key="2">
    <source>
        <dbReference type="RefSeq" id="XP_033812507.1"/>
    </source>
</evidence>
<dbReference type="CTD" id="8099"/>
<proteinExistence type="predicted"/>
<sequence length="103" mass="11851">MQFLTRLAGYVPRTGLKSLFVVNTFKAVYLYTVGTIHSPSLSMAASVQYRQLINDYGPPSLGYTQVSFRLEDWCENAWLKLNEMRDPSTLCLLEEQFCLLKFD</sequence>
<protein>
    <submittedName>
        <fullName evidence="2">Cyclin-dependent kinase 2-associated protein 1 isoform X2</fullName>
    </submittedName>
</protein>
<name>A0A6P8S461_GEOSA</name>
<gene>
    <name evidence="2" type="primary">CDK2AP1</name>
</gene>